<organism evidence="8 9">
    <name type="scientific">Cladophialophora immunda</name>
    <dbReference type="NCBI Taxonomy" id="569365"/>
    <lineage>
        <taxon>Eukaryota</taxon>
        <taxon>Fungi</taxon>
        <taxon>Dikarya</taxon>
        <taxon>Ascomycota</taxon>
        <taxon>Pezizomycotina</taxon>
        <taxon>Eurotiomycetes</taxon>
        <taxon>Chaetothyriomycetidae</taxon>
        <taxon>Chaetothyriales</taxon>
        <taxon>Herpotrichiellaceae</taxon>
        <taxon>Cladophialophora</taxon>
    </lineage>
</organism>
<dbReference type="AlphaFoldDB" id="A0A0D2C6Q0"/>
<dbReference type="GO" id="GO:0008270">
    <property type="term" value="F:zinc ion binding"/>
    <property type="evidence" value="ECO:0007669"/>
    <property type="project" value="InterPro"/>
</dbReference>
<evidence type="ECO:0000256" key="3">
    <source>
        <dbReference type="ARBA" id="ARBA00023015"/>
    </source>
</evidence>
<evidence type="ECO:0000256" key="5">
    <source>
        <dbReference type="ARBA" id="ARBA00023163"/>
    </source>
</evidence>
<dbReference type="CDD" id="cd12148">
    <property type="entry name" value="fungal_TF_MHR"/>
    <property type="match status" value="1"/>
</dbReference>
<dbReference type="HOGENOM" id="CLU_006524_7_2_1"/>
<evidence type="ECO:0000313" key="8">
    <source>
        <dbReference type="EMBL" id="KIW26838.1"/>
    </source>
</evidence>
<dbReference type="InterPro" id="IPR036864">
    <property type="entry name" value="Zn2-C6_fun-type_DNA-bd_sf"/>
</dbReference>
<evidence type="ECO:0000313" key="9">
    <source>
        <dbReference type="Proteomes" id="UP000054466"/>
    </source>
</evidence>
<dbReference type="GeneID" id="27345835"/>
<keyword evidence="4" id="KW-0238">DNA-binding</keyword>
<name>A0A0D2C6Q0_9EURO</name>
<keyword evidence="9" id="KW-1185">Reference proteome</keyword>
<evidence type="ECO:0000256" key="1">
    <source>
        <dbReference type="ARBA" id="ARBA00004123"/>
    </source>
</evidence>
<evidence type="ECO:0000256" key="4">
    <source>
        <dbReference type="ARBA" id="ARBA00023125"/>
    </source>
</evidence>
<dbReference type="RefSeq" id="XP_016247054.1">
    <property type="nucleotide sequence ID" value="XM_016393635.1"/>
</dbReference>
<dbReference type="InterPro" id="IPR001138">
    <property type="entry name" value="Zn2Cys6_DnaBD"/>
</dbReference>
<evidence type="ECO:0000259" key="7">
    <source>
        <dbReference type="PROSITE" id="PS00463"/>
    </source>
</evidence>
<keyword evidence="5" id="KW-0804">Transcription</keyword>
<dbReference type="GO" id="GO:0000981">
    <property type="term" value="F:DNA-binding transcription factor activity, RNA polymerase II-specific"/>
    <property type="evidence" value="ECO:0007669"/>
    <property type="project" value="InterPro"/>
</dbReference>
<dbReference type="GO" id="GO:0005634">
    <property type="term" value="C:nucleus"/>
    <property type="evidence" value="ECO:0007669"/>
    <property type="project" value="UniProtKB-SubCell"/>
</dbReference>
<reference evidence="8 9" key="1">
    <citation type="submission" date="2015-01" db="EMBL/GenBank/DDBJ databases">
        <title>The Genome Sequence of Cladophialophora immunda CBS83496.</title>
        <authorList>
            <consortium name="The Broad Institute Genomics Platform"/>
            <person name="Cuomo C."/>
            <person name="de Hoog S."/>
            <person name="Gorbushina A."/>
            <person name="Stielow B."/>
            <person name="Teixiera M."/>
            <person name="Abouelleil A."/>
            <person name="Chapman S.B."/>
            <person name="Priest M."/>
            <person name="Young S.K."/>
            <person name="Wortman J."/>
            <person name="Nusbaum C."/>
            <person name="Birren B."/>
        </authorList>
    </citation>
    <scope>NUCLEOTIDE SEQUENCE [LARGE SCALE GENOMIC DNA]</scope>
    <source>
        <strain evidence="8 9">CBS 83496</strain>
    </source>
</reference>
<dbReference type="GO" id="GO:0006351">
    <property type="term" value="P:DNA-templated transcription"/>
    <property type="evidence" value="ECO:0007669"/>
    <property type="project" value="InterPro"/>
</dbReference>
<dbReference type="VEuPathDB" id="FungiDB:PV07_06641"/>
<keyword evidence="6" id="KW-0539">Nucleus</keyword>
<dbReference type="OrthoDB" id="4117056at2759"/>
<accession>A0A0D2C6Q0</accession>
<dbReference type="InterPro" id="IPR007219">
    <property type="entry name" value="XnlR_reg_dom"/>
</dbReference>
<dbReference type="PANTHER" id="PTHR31845:SF10">
    <property type="entry name" value="ZN(II)2CYS6 TRANSCRIPTION FACTOR (EUROFUNG)"/>
    <property type="match status" value="1"/>
</dbReference>
<dbReference type="PROSITE" id="PS00463">
    <property type="entry name" value="ZN2_CY6_FUNGAL_1"/>
    <property type="match status" value="1"/>
</dbReference>
<proteinExistence type="predicted"/>
<gene>
    <name evidence="8" type="ORF">PV07_06641</name>
</gene>
<dbReference type="Gene3D" id="4.10.240.10">
    <property type="entry name" value="Zn(2)-C6 fungal-type DNA-binding domain"/>
    <property type="match status" value="1"/>
</dbReference>
<dbReference type="EMBL" id="KN847043">
    <property type="protein sequence ID" value="KIW26838.1"/>
    <property type="molecule type" value="Genomic_DNA"/>
</dbReference>
<dbReference type="SUPFAM" id="SSF57701">
    <property type="entry name" value="Zn2/Cys6 DNA-binding domain"/>
    <property type="match status" value="1"/>
</dbReference>
<feature type="domain" description="Zn(2)-C6 fungal-type" evidence="7">
    <location>
        <begin position="18"/>
        <end position="48"/>
    </location>
</feature>
<dbReference type="GO" id="GO:0000976">
    <property type="term" value="F:transcription cis-regulatory region binding"/>
    <property type="evidence" value="ECO:0007669"/>
    <property type="project" value="TreeGrafter"/>
</dbReference>
<protein>
    <recommendedName>
        <fullName evidence="7">Zn(2)-C6 fungal-type domain-containing protein</fullName>
    </recommendedName>
</protein>
<dbReference type="Proteomes" id="UP000054466">
    <property type="component" value="Unassembled WGS sequence"/>
</dbReference>
<dbReference type="Pfam" id="PF04082">
    <property type="entry name" value="Fungal_trans"/>
    <property type="match status" value="1"/>
</dbReference>
<evidence type="ECO:0000256" key="2">
    <source>
        <dbReference type="ARBA" id="ARBA00022723"/>
    </source>
</evidence>
<evidence type="ECO:0000256" key="6">
    <source>
        <dbReference type="ARBA" id="ARBA00023242"/>
    </source>
</evidence>
<comment type="subcellular location">
    <subcellularLocation>
        <location evidence="1">Nucleus</location>
    </subcellularLocation>
</comment>
<sequence length="592" mass="66314">MRRLTPSSGSDSGRIPKACLPCAQVKARCESETGDETCKRCRRLQKTCSAQVPGAHRSKKVKTSEVARLERKLDGVTAILAASQNSSIGVSGFLAPSPADMSPAAWIDPFVQNELEAEMILETFRTQIQPLFPFVVIPPSMSYLVLKQKKPFLVLAILMVGCRHDQARQIALAKGLREIISHNILIKGEQSLDLLQSLLVYVNWYHLHLQLGSQLCNLIHLIMAMMIELGLNKEVYSKNLRPGLFARSGYFGETGSVPLATAMMNRVTPLRSSTARTLEERRTFLGCFFLTSIISMCKRDVEPIRYSRYADECCRAISEAAEYPTDVYVVHLARLHGMAGRISCIRTQEDWHVNPVSTSAPIGACVKSLESELLQLRNSFPQLSHQNIVLLMHYYLMEIFLYEAALNDNMEPLRYGTYPFARLGMLCACLNSTKLCFDTISSFPLSELFDLPHTIWTILGHAIVVLSKLSLLRAAGWDPEYVRSVLDVSECMDVLVRRLDKAKALTGTPSEQVGQDLATRDVPQFFLMLPSKLQMVKAAHEARWPAQTNSTDPNSCLTSAETGVVLTDDNFPMSPMMDLFEFFDEDFWQQPA</sequence>
<keyword evidence="3" id="KW-0805">Transcription regulation</keyword>
<dbReference type="PANTHER" id="PTHR31845">
    <property type="entry name" value="FINGER DOMAIN PROTEIN, PUTATIVE-RELATED"/>
    <property type="match status" value="1"/>
</dbReference>
<dbReference type="InterPro" id="IPR051089">
    <property type="entry name" value="prtT"/>
</dbReference>
<dbReference type="STRING" id="569365.A0A0D2C6Q0"/>
<keyword evidence="2" id="KW-0479">Metal-binding</keyword>